<evidence type="ECO:0000313" key="3">
    <source>
        <dbReference type="Proteomes" id="UP000198372"/>
    </source>
</evidence>
<feature type="region of interest" description="Disordered" evidence="1">
    <location>
        <begin position="211"/>
        <end position="248"/>
    </location>
</feature>
<sequence>MAGLVIYGVTYLVVRTVDVIKTRRSPIVPIPHISDLATTRDRSCSGGGDSSSGSLLMTEVDTVPQNGARRETKQRPFTERQLKGLYRCWKHRADMLWSKQKGLEYAIARGWDVCWAGRATEFSTIRRARSEAQFIVDQLALAIAWCRSQQVPKTSFVSSLEPRAKKRRHSRSAHAICPPSLLELPWPLPLPPGEREYGAVIERVPRFTTESGEALPTYSPALDEDRGEQRLEFTPIAEGEERRRSTTS</sequence>
<evidence type="ECO:0000256" key="1">
    <source>
        <dbReference type="SAM" id="MobiDB-lite"/>
    </source>
</evidence>
<organism evidence="2 3">
    <name type="scientific">Microbotryum intermedium</name>
    <dbReference type="NCBI Taxonomy" id="269621"/>
    <lineage>
        <taxon>Eukaryota</taxon>
        <taxon>Fungi</taxon>
        <taxon>Dikarya</taxon>
        <taxon>Basidiomycota</taxon>
        <taxon>Pucciniomycotina</taxon>
        <taxon>Microbotryomycetes</taxon>
        <taxon>Microbotryales</taxon>
        <taxon>Microbotryaceae</taxon>
        <taxon>Microbotryum</taxon>
    </lineage>
</organism>
<dbReference type="AlphaFoldDB" id="A0A238FK48"/>
<reference evidence="3" key="1">
    <citation type="submission" date="2016-09" db="EMBL/GenBank/DDBJ databases">
        <authorList>
            <person name="Jeantristanb JTB J.-T."/>
            <person name="Ricardo R."/>
        </authorList>
    </citation>
    <scope>NUCLEOTIDE SEQUENCE [LARGE SCALE GENOMIC DNA]</scope>
</reference>
<dbReference type="STRING" id="269621.A0A238FK48"/>
<keyword evidence="3" id="KW-1185">Reference proteome</keyword>
<proteinExistence type="predicted"/>
<evidence type="ECO:0000313" key="2">
    <source>
        <dbReference type="EMBL" id="SCV71456.1"/>
    </source>
</evidence>
<dbReference type="EMBL" id="FMSP01000007">
    <property type="protein sequence ID" value="SCV71456.1"/>
    <property type="molecule type" value="Genomic_DNA"/>
</dbReference>
<protein>
    <submittedName>
        <fullName evidence="2">BQ2448_3044 protein</fullName>
    </submittedName>
</protein>
<feature type="compositionally biased region" description="Basic and acidic residues" evidence="1">
    <location>
        <begin position="239"/>
        <end position="248"/>
    </location>
</feature>
<gene>
    <name evidence="2" type="ORF">BQ2448_3044</name>
</gene>
<accession>A0A238FK48</accession>
<dbReference type="Proteomes" id="UP000198372">
    <property type="component" value="Unassembled WGS sequence"/>
</dbReference>
<dbReference type="OrthoDB" id="2534663at2759"/>
<name>A0A238FK48_9BASI</name>